<dbReference type="EMBL" id="JALJOQ010000141">
    <property type="protein sequence ID" value="KAK9794306.1"/>
    <property type="molecule type" value="Genomic_DNA"/>
</dbReference>
<evidence type="ECO:0000256" key="2">
    <source>
        <dbReference type="SAM" id="SignalP"/>
    </source>
</evidence>
<feature type="region of interest" description="Disordered" evidence="1">
    <location>
        <begin position="389"/>
        <end position="461"/>
    </location>
</feature>
<keyword evidence="4" id="KW-1185">Reference proteome</keyword>
<gene>
    <name evidence="3" type="ORF">WJX73_002671</name>
</gene>
<feature type="compositionally biased region" description="Pro residues" evidence="1">
    <location>
        <begin position="442"/>
        <end position="452"/>
    </location>
</feature>
<proteinExistence type="predicted"/>
<keyword evidence="2" id="KW-0732">Signal</keyword>
<feature type="chain" id="PRO_5043441446" evidence="2">
    <location>
        <begin position="22"/>
        <end position="524"/>
    </location>
</feature>
<sequence>MDNALLLLSVLLSAALSSADAARSLAQLASQFESPSSPTPAAIETSTITSPAPSGVAGVLNSIIPPPLATATAPVAAAVASNPNPIIALPPGAVNTAQNIATEYPGAINTAQNFANAYPVGNSYPGGLSAPLYLAALRELQSPNPSTGLYSTSTATPESQSAYRNWAALVATLAGTGMVQSYAGDVGNAVSAANGRRLKQFPGASSPLGQNFLRNLPAGSSSQIPRQVNNIATAFRDNQVQISPDVASAVSSNLLARQVLLSRPELASQIGTIPDPPPQAQGLVTVLANMAGLAQNLDNSNVNANNFLTQSAATNPQLGSLLSSVSGRRLLQDVGRQLQATTDIFTVLDHATQAPSDEFVATPAISDVSSVAPEADSYLPDSAISDVSAAGPEGSYLEDPAAGDLPGRNTVLVASPAGSSGGLVDTYAAPPADEPIRTASPSPSPSPPPSPSPNSLIGLSPITLLPGSAPVTIPTINANSTALQSLNDSSGGLFPGDSDSFVAQSGSSQQPAVTRKAALVLCLS</sequence>
<organism evidence="3 4">
    <name type="scientific">Symbiochloris irregularis</name>
    <dbReference type="NCBI Taxonomy" id="706552"/>
    <lineage>
        <taxon>Eukaryota</taxon>
        <taxon>Viridiplantae</taxon>
        <taxon>Chlorophyta</taxon>
        <taxon>core chlorophytes</taxon>
        <taxon>Trebouxiophyceae</taxon>
        <taxon>Trebouxiales</taxon>
        <taxon>Trebouxiaceae</taxon>
        <taxon>Symbiochloris</taxon>
    </lineage>
</organism>
<comment type="caution">
    <text evidence="3">The sequence shown here is derived from an EMBL/GenBank/DDBJ whole genome shotgun (WGS) entry which is preliminary data.</text>
</comment>
<dbReference type="AlphaFoldDB" id="A0AAW1NW02"/>
<dbReference type="Proteomes" id="UP001465755">
    <property type="component" value="Unassembled WGS sequence"/>
</dbReference>
<name>A0AAW1NW02_9CHLO</name>
<protein>
    <submittedName>
        <fullName evidence="3">Uncharacterized protein</fullName>
    </submittedName>
</protein>
<evidence type="ECO:0000313" key="4">
    <source>
        <dbReference type="Proteomes" id="UP001465755"/>
    </source>
</evidence>
<feature type="signal peptide" evidence="2">
    <location>
        <begin position="1"/>
        <end position="21"/>
    </location>
</feature>
<evidence type="ECO:0000256" key="1">
    <source>
        <dbReference type="SAM" id="MobiDB-lite"/>
    </source>
</evidence>
<accession>A0AAW1NW02</accession>
<evidence type="ECO:0000313" key="3">
    <source>
        <dbReference type="EMBL" id="KAK9794306.1"/>
    </source>
</evidence>
<reference evidence="3 4" key="1">
    <citation type="journal article" date="2024" name="Nat. Commun.">
        <title>Phylogenomics reveals the evolutionary origins of lichenization in chlorophyte algae.</title>
        <authorList>
            <person name="Puginier C."/>
            <person name="Libourel C."/>
            <person name="Otte J."/>
            <person name="Skaloud P."/>
            <person name="Haon M."/>
            <person name="Grisel S."/>
            <person name="Petersen M."/>
            <person name="Berrin J.G."/>
            <person name="Delaux P.M."/>
            <person name="Dal Grande F."/>
            <person name="Keller J."/>
        </authorList>
    </citation>
    <scope>NUCLEOTIDE SEQUENCE [LARGE SCALE GENOMIC DNA]</scope>
    <source>
        <strain evidence="3 4">SAG 2036</strain>
    </source>
</reference>